<dbReference type="SMART" id="SM00345">
    <property type="entry name" value="HTH_GNTR"/>
    <property type="match status" value="1"/>
</dbReference>
<dbReference type="SUPFAM" id="SSF46785">
    <property type="entry name" value="Winged helix' DNA-binding domain"/>
    <property type="match status" value="1"/>
</dbReference>
<dbReference type="Pfam" id="PF07702">
    <property type="entry name" value="UTRA"/>
    <property type="match status" value="1"/>
</dbReference>
<dbReference type="InterPro" id="IPR050679">
    <property type="entry name" value="Bact_HTH_transcr_reg"/>
</dbReference>
<evidence type="ECO:0000313" key="5">
    <source>
        <dbReference type="EMBL" id="QOY60157.1"/>
    </source>
</evidence>
<dbReference type="Gene3D" id="1.10.10.10">
    <property type="entry name" value="Winged helix-like DNA-binding domain superfamily/Winged helix DNA-binding domain"/>
    <property type="match status" value="1"/>
</dbReference>
<keyword evidence="2" id="KW-0238">DNA-binding</keyword>
<dbReference type="InterPro" id="IPR036388">
    <property type="entry name" value="WH-like_DNA-bd_sf"/>
</dbReference>
<name>A0A7S7M823_9ACTN</name>
<dbReference type="InterPro" id="IPR000524">
    <property type="entry name" value="Tscrpt_reg_HTH_GntR"/>
</dbReference>
<dbReference type="PANTHER" id="PTHR44846:SF1">
    <property type="entry name" value="MANNOSYL-D-GLYCERATE TRANSPORT_METABOLISM SYSTEM REPRESSOR MNGR-RELATED"/>
    <property type="match status" value="1"/>
</dbReference>
<accession>A0A7S7M823</accession>
<feature type="domain" description="HTH gntR-type" evidence="4">
    <location>
        <begin position="10"/>
        <end position="78"/>
    </location>
</feature>
<organism evidence="5 6">
    <name type="scientific">Thermophilibacter immobilis</name>
    <dbReference type="NCBI Taxonomy" id="2779519"/>
    <lineage>
        <taxon>Bacteria</taxon>
        <taxon>Bacillati</taxon>
        <taxon>Actinomycetota</taxon>
        <taxon>Coriobacteriia</taxon>
        <taxon>Coriobacteriales</taxon>
        <taxon>Atopobiaceae</taxon>
        <taxon>Thermophilibacter</taxon>
    </lineage>
</organism>
<evidence type="ECO:0000256" key="2">
    <source>
        <dbReference type="ARBA" id="ARBA00023125"/>
    </source>
</evidence>
<protein>
    <submittedName>
        <fullName evidence="5">GntR family transcriptional regulator</fullName>
    </submittedName>
</protein>
<evidence type="ECO:0000256" key="1">
    <source>
        <dbReference type="ARBA" id="ARBA00023015"/>
    </source>
</evidence>
<evidence type="ECO:0000256" key="3">
    <source>
        <dbReference type="ARBA" id="ARBA00023163"/>
    </source>
</evidence>
<gene>
    <name evidence="5" type="ORF">INP52_06980</name>
</gene>
<dbReference type="RefSeq" id="WP_194370313.1">
    <property type="nucleotide sequence ID" value="NZ_CP063767.1"/>
</dbReference>
<dbReference type="SUPFAM" id="SSF64288">
    <property type="entry name" value="Chorismate lyase-like"/>
    <property type="match status" value="1"/>
</dbReference>
<dbReference type="KEGG" id="tio:INP52_06980"/>
<dbReference type="Gene3D" id="3.40.1410.10">
    <property type="entry name" value="Chorismate lyase-like"/>
    <property type="match status" value="1"/>
</dbReference>
<keyword evidence="6" id="KW-1185">Reference proteome</keyword>
<dbReference type="PRINTS" id="PR00035">
    <property type="entry name" value="HTHGNTR"/>
</dbReference>
<dbReference type="GO" id="GO:0003677">
    <property type="term" value="F:DNA binding"/>
    <property type="evidence" value="ECO:0007669"/>
    <property type="project" value="UniProtKB-KW"/>
</dbReference>
<sequence length="251" mass="27988">MISNDDTHPDLLYSQVETGLRQQIISGALGVGDKLPTEFELCELYDVSRITVRRAVQNLVDEGLVYRLRGRGTFVSAPKRVIKKGSPNNFGYHAFSDLGGKSPRRVLERSRLAADAKLSSLLEVDEGAPVSLVKRLVFEETIPIAIDFVYVSGQLFPTFLEDLGEDMSLYQLLSEHYGLKLGVEELTIDVSTAREDEARLLSCIVGSPLYILYKITRDKAGTPLHYSKSVMRGDRASFRFVISQDGRIVTQ</sequence>
<dbReference type="AlphaFoldDB" id="A0A7S7M823"/>
<dbReference type="PANTHER" id="PTHR44846">
    <property type="entry name" value="MANNOSYL-D-GLYCERATE TRANSPORT/METABOLISM SYSTEM REPRESSOR MNGR-RELATED"/>
    <property type="match status" value="1"/>
</dbReference>
<dbReference type="CDD" id="cd07377">
    <property type="entry name" value="WHTH_GntR"/>
    <property type="match status" value="1"/>
</dbReference>
<dbReference type="FunFam" id="1.10.10.10:FF:000079">
    <property type="entry name" value="GntR family transcriptional regulator"/>
    <property type="match status" value="1"/>
</dbReference>
<dbReference type="GO" id="GO:0003700">
    <property type="term" value="F:DNA-binding transcription factor activity"/>
    <property type="evidence" value="ECO:0007669"/>
    <property type="project" value="InterPro"/>
</dbReference>
<keyword evidence="1" id="KW-0805">Transcription regulation</keyword>
<evidence type="ECO:0000313" key="6">
    <source>
        <dbReference type="Proteomes" id="UP000593735"/>
    </source>
</evidence>
<dbReference type="SMART" id="SM00866">
    <property type="entry name" value="UTRA"/>
    <property type="match status" value="1"/>
</dbReference>
<dbReference type="GO" id="GO:0045892">
    <property type="term" value="P:negative regulation of DNA-templated transcription"/>
    <property type="evidence" value="ECO:0007669"/>
    <property type="project" value="TreeGrafter"/>
</dbReference>
<proteinExistence type="predicted"/>
<evidence type="ECO:0000259" key="4">
    <source>
        <dbReference type="PROSITE" id="PS50949"/>
    </source>
</evidence>
<dbReference type="Proteomes" id="UP000593735">
    <property type="component" value="Chromosome"/>
</dbReference>
<dbReference type="EMBL" id="CP063767">
    <property type="protein sequence ID" value="QOY60157.1"/>
    <property type="molecule type" value="Genomic_DNA"/>
</dbReference>
<dbReference type="InterPro" id="IPR036390">
    <property type="entry name" value="WH_DNA-bd_sf"/>
</dbReference>
<dbReference type="InterPro" id="IPR011663">
    <property type="entry name" value="UTRA"/>
</dbReference>
<dbReference type="PROSITE" id="PS50949">
    <property type="entry name" value="HTH_GNTR"/>
    <property type="match status" value="1"/>
</dbReference>
<reference evidence="5 6" key="1">
    <citation type="submission" date="2020-10" db="EMBL/GenBank/DDBJ databases">
        <title>Olsenella immobilis sp.nov., isolated from the mud in a fermentation cellar used for the production of Chinese strong-flavoured liquor.</title>
        <authorList>
            <person name="Lu L."/>
        </authorList>
    </citation>
    <scope>NUCLEOTIDE SEQUENCE [LARGE SCALE GENOMIC DNA]</scope>
    <source>
        <strain evidence="5 6">LZLJ-2</strain>
    </source>
</reference>
<keyword evidence="3" id="KW-0804">Transcription</keyword>
<dbReference type="InterPro" id="IPR028978">
    <property type="entry name" value="Chorismate_lyase_/UTRA_dom_sf"/>
</dbReference>
<dbReference type="Pfam" id="PF00392">
    <property type="entry name" value="GntR"/>
    <property type="match status" value="1"/>
</dbReference>